<dbReference type="InterPro" id="IPR010836">
    <property type="entry name" value="SapC"/>
</dbReference>
<reference evidence="1" key="1">
    <citation type="journal article" date="2014" name="Int. J. Syst. Evol. Microbiol.">
        <title>Complete genome sequence of Corynebacterium casei LMG S-19264T (=DSM 44701T), isolated from a smear-ripened cheese.</title>
        <authorList>
            <consortium name="US DOE Joint Genome Institute (JGI-PGF)"/>
            <person name="Walter F."/>
            <person name="Albersmeier A."/>
            <person name="Kalinowski J."/>
            <person name="Ruckert C."/>
        </authorList>
    </citation>
    <scope>NUCLEOTIDE SEQUENCE</scope>
    <source>
        <strain evidence="1">KCTC 42249</strain>
    </source>
</reference>
<evidence type="ECO:0000313" key="1">
    <source>
        <dbReference type="EMBL" id="GHD12804.1"/>
    </source>
</evidence>
<reference evidence="1" key="2">
    <citation type="submission" date="2020-09" db="EMBL/GenBank/DDBJ databases">
        <authorList>
            <person name="Sun Q."/>
            <person name="Kim S."/>
        </authorList>
    </citation>
    <scope>NUCLEOTIDE SEQUENCE</scope>
    <source>
        <strain evidence="1">KCTC 42249</strain>
    </source>
</reference>
<proteinExistence type="predicted"/>
<name>A0A8J3DU82_9HYPH</name>
<gene>
    <name evidence="1" type="ORF">GCM10016234_17620</name>
</gene>
<accession>A0A8J3DU82</accession>
<comment type="caution">
    <text evidence="1">The sequence shown here is derived from an EMBL/GenBank/DDBJ whole genome shotgun (WGS) entry which is preliminary data.</text>
</comment>
<dbReference type="Proteomes" id="UP000630142">
    <property type="component" value="Unassembled WGS sequence"/>
</dbReference>
<evidence type="ECO:0008006" key="3">
    <source>
        <dbReference type="Google" id="ProtNLM"/>
    </source>
</evidence>
<protein>
    <recommendedName>
        <fullName evidence="3">SapC family protein</fullName>
    </recommendedName>
</protein>
<sequence length="268" mass="28544">MTSDFRPISRERHATKKWLAPRDMRFAADRHIVPIVNAEIGHAARALPLSFVKTGDATTLVAVLGLTPGRNLMVGANGRWLAMYTPALLRSHPFRLAKTGEDKLVLCVDEASGLVIESAVGETGAPFFDAAGQIAPETTSMMNFVSTLQQAEAATANAVRGIEAAGLLEPWPITTGEGAGAAQVQGLLRINEAALNALDATALHQLRQSGGLAIAYAQLISAGNLQMLTTLLAATQKAEQQRMTVPEKSFLSEDDGSLKIDWNTFLKG</sequence>
<dbReference type="AlphaFoldDB" id="A0A8J3DU82"/>
<evidence type="ECO:0000313" key="2">
    <source>
        <dbReference type="Proteomes" id="UP000630142"/>
    </source>
</evidence>
<keyword evidence="2" id="KW-1185">Reference proteome</keyword>
<dbReference type="RefSeq" id="WP_189503050.1">
    <property type="nucleotide sequence ID" value="NZ_BMZQ01000001.1"/>
</dbReference>
<dbReference type="Pfam" id="PF07277">
    <property type="entry name" value="SapC"/>
    <property type="match status" value="1"/>
</dbReference>
<dbReference type="EMBL" id="BMZQ01000001">
    <property type="protein sequence ID" value="GHD12804.1"/>
    <property type="molecule type" value="Genomic_DNA"/>
</dbReference>
<organism evidence="1 2">
    <name type="scientific">Tianweitania populi</name>
    <dbReference type="NCBI Taxonomy" id="1607949"/>
    <lineage>
        <taxon>Bacteria</taxon>
        <taxon>Pseudomonadati</taxon>
        <taxon>Pseudomonadota</taxon>
        <taxon>Alphaproteobacteria</taxon>
        <taxon>Hyphomicrobiales</taxon>
        <taxon>Phyllobacteriaceae</taxon>
        <taxon>Tianweitania</taxon>
    </lineage>
</organism>